<dbReference type="AlphaFoldDB" id="A0A6A4HFH6"/>
<gene>
    <name evidence="1" type="ORF">BT96DRAFT_996569</name>
</gene>
<accession>A0A6A4HFH6</accession>
<sequence length="137" mass="15353">MSQRSREAQQTFAKCKDYPLCIRLPRRPSKNDLLRESAVIGALRAMLITTYVSPPPTYPSTCHTNQPPAMRKVIFWLWFLNGLVQQWAQELDLQVSPTVTQNEVVATWGWSDGPDGPDVSSATLFFAVAKASQTITL</sequence>
<reference evidence="1" key="1">
    <citation type="journal article" date="2019" name="Environ. Microbiol.">
        <title>Fungal ecological strategies reflected in gene transcription - a case study of two litter decomposers.</title>
        <authorList>
            <person name="Barbi F."/>
            <person name="Kohler A."/>
            <person name="Barry K."/>
            <person name="Baskaran P."/>
            <person name="Daum C."/>
            <person name="Fauchery L."/>
            <person name="Ihrmark K."/>
            <person name="Kuo A."/>
            <person name="LaButti K."/>
            <person name="Lipzen A."/>
            <person name="Morin E."/>
            <person name="Grigoriev I.V."/>
            <person name="Henrissat B."/>
            <person name="Lindahl B."/>
            <person name="Martin F."/>
        </authorList>
    </citation>
    <scope>NUCLEOTIDE SEQUENCE</scope>
    <source>
        <strain evidence="1">JB14</strain>
    </source>
</reference>
<dbReference type="EMBL" id="ML769511">
    <property type="protein sequence ID" value="KAE9396560.1"/>
    <property type="molecule type" value="Genomic_DNA"/>
</dbReference>
<keyword evidence="2" id="KW-1185">Reference proteome</keyword>
<dbReference type="Proteomes" id="UP000799118">
    <property type="component" value="Unassembled WGS sequence"/>
</dbReference>
<organism evidence="1 2">
    <name type="scientific">Gymnopus androsaceus JB14</name>
    <dbReference type="NCBI Taxonomy" id="1447944"/>
    <lineage>
        <taxon>Eukaryota</taxon>
        <taxon>Fungi</taxon>
        <taxon>Dikarya</taxon>
        <taxon>Basidiomycota</taxon>
        <taxon>Agaricomycotina</taxon>
        <taxon>Agaricomycetes</taxon>
        <taxon>Agaricomycetidae</taxon>
        <taxon>Agaricales</taxon>
        <taxon>Marasmiineae</taxon>
        <taxon>Omphalotaceae</taxon>
        <taxon>Gymnopus</taxon>
    </lineage>
</organism>
<name>A0A6A4HFH6_9AGAR</name>
<protein>
    <submittedName>
        <fullName evidence="1">Uncharacterized protein</fullName>
    </submittedName>
</protein>
<proteinExistence type="predicted"/>
<evidence type="ECO:0000313" key="2">
    <source>
        <dbReference type="Proteomes" id="UP000799118"/>
    </source>
</evidence>
<evidence type="ECO:0000313" key="1">
    <source>
        <dbReference type="EMBL" id="KAE9396560.1"/>
    </source>
</evidence>